<keyword evidence="2" id="KW-1185">Reference proteome</keyword>
<organism evidence="1 2">
    <name type="scientific">Pseudomonas neuropathica</name>
    <dbReference type="NCBI Taxonomy" id="2730425"/>
    <lineage>
        <taxon>Bacteria</taxon>
        <taxon>Pseudomonadati</taxon>
        <taxon>Pseudomonadota</taxon>
        <taxon>Gammaproteobacteria</taxon>
        <taxon>Pseudomonadales</taxon>
        <taxon>Pseudomonadaceae</taxon>
        <taxon>Pseudomonas</taxon>
    </lineage>
</organism>
<sequence length="204" mass="22442">MKLIGMLDSPYVRRVAISAKRLGIDLEQQSVSVFRTFEQFKQINPVVKAPTLVLDDGEVLMDSTLIIDYLEALAGPGRSLMPQGIEQRLRALRLIGLALAASEKSVQLYYERNLRPAEIQFQPWVERVEGQLAAAWSALERELEKQPLPSDGSIGQDGITLAVAWSFTNLVVPDQVDAAQFPLIAAFTAYAEGLEAFVATPIDG</sequence>
<proteinExistence type="predicted"/>
<evidence type="ECO:0000313" key="1">
    <source>
        <dbReference type="EMBL" id="MFK9083675.1"/>
    </source>
</evidence>
<protein>
    <submittedName>
        <fullName evidence="1">Glutathione S-transferase</fullName>
        <ecNumber evidence="1">2.5.1.18</ecNumber>
    </submittedName>
</protein>
<name>A0ACC7N4W1_9PSED</name>
<reference evidence="1" key="1">
    <citation type="submission" date="2024-11" db="EMBL/GenBank/DDBJ databases">
        <authorList>
            <person name="Lucas J.A."/>
        </authorList>
    </citation>
    <scope>NUCLEOTIDE SEQUENCE</scope>
    <source>
        <strain evidence="1">Z 8.8</strain>
    </source>
</reference>
<keyword evidence="1" id="KW-0808">Transferase</keyword>
<accession>A0ACC7N4W1</accession>
<gene>
    <name evidence="1" type="ORF">ACJEBM_23735</name>
</gene>
<dbReference type="EC" id="2.5.1.18" evidence="1"/>
<comment type="caution">
    <text evidence="1">The sequence shown here is derived from an EMBL/GenBank/DDBJ whole genome shotgun (WGS) entry which is preliminary data.</text>
</comment>
<evidence type="ECO:0000313" key="2">
    <source>
        <dbReference type="Proteomes" id="UP001622950"/>
    </source>
</evidence>
<dbReference type="EMBL" id="JBJHQE010000057">
    <property type="protein sequence ID" value="MFK9083675.1"/>
    <property type="molecule type" value="Genomic_DNA"/>
</dbReference>
<dbReference type="Proteomes" id="UP001622950">
    <property type="component" value="Unassembled WGS sequence"/>
</dbReference>